<evidence type="ECO:0000256" key="4">
    <source>
        <dbReference type="ARBA" id="ARBA00022679"/>
    </source>
</evidence>
<keyword evidence="13" id="KW-1185">Reference proteome</keyword>
<organism evidence="13 14">
    <name type="scientific">Macrostomum lignano</name>
    <dbReference type="NCBI Taxonomy" id="282301"/>
    <lineage>
        <taxon>Eukaryota</taxon>
        <taxon>Metazoa</taxon>
        <taxon>Spiralia</taxon>
        <taxon>Lophotrochozoa</taxon>
        <taxon>Platyhelminthes</taxon>
        <taxon>Rhabditophora</taxon>
        <taxon>Macrostomorpha</taxon>
        <taxon>Macrostomida</taxon>
        <taxon>Macrostomidae</taxon>
        <taxon>Macrostomum</taxon>
    </lineage>
</organism>
<feature type="domain" description="Protein kinase" evidence="12">
    <location>
        <begin position="198"/>
        <end position="457"/>
    </location>
</feature>
<dbReference type="SMART" id="SM00220">
    <property type="entry name" value="S_TKc"/>
    <property type="match status" value="1"/>
</dbReference>
<dbReference type="Pfam" id="PF00069">
    <property type="entry name" value="Pkinase"/>
    <property type="match status" value="1"/>
</dbReference>
<dbReference type="GO" id="GO:0004674">
    <property type="term" value="F:protein serine/threonine kinase activity"/>
    <property type="evidence" value="ECO:0007669"/>
    <property type="project" value="UniProtKB-KW"/>
</dbReference>
<proteinExistence type="predicted"/>
<keyword evidence="5" id="KW-0547">Nucleotide-binding</keyword>
<evidence type="ECO:0000259" key="12">
    <source>
        <dbReference type="PROSITE" id="PS50011"/>
    </source>
</evidence>
<dbReference type="PANTHER" id="PTHR24356:SF1">
    <property type="entry name" value="SERINE_THREONINE-PROTEIN KINASE GREATWALL"/>
    <property type="match status" value="1"/>
</dbReference>
<evidence type="ECO:0000256" key="2">
    <source>
        <dbReference type="ARBA" id="ARBA00022148"/>
    </source>
</evidence>
<feature type="region of interest" description="Disordered" evidence="11">
    <location>
        <begin position="1"/>
        <end position="22"/>
    </location>
</feature>
<evidence type="ECO:0000256" key="9">
    <source>
        <dbReference type="ARBA" id="ARBA00047899"/>
    </source>
</evidence>
<sequence>TIINVAELTSRDEDNESAGNEHDAKQRDCRCSRCRERGLSQLHLMEHCRRRSIEMRDGAHRQRKLPPLVELNNQPAEDCCNDDASTAASAVVLHREASAGPALVYTNRSSARGICFSFSHDLAASDLDQGPSRGIGCVKNSDANNHNLKIDWANMDKKEFMKVVSTLNINDLFAEVVSDSVRYADGAKKWQMPEYVLQRKDRRIFVGGQGFVLFVRRRQHSSSLAMKVCMHSSCKARMERYQLKADLQVIAQRESRFISHLLVYYMTDKFFISVMYKAKHSSLKVIKREVGILPSRFIKYYISCIIDAVFRLHKISICHKDIKADNVLIDHRGVPQLADFGLAVECKSNKDEYVPNRRVTTMQYYPPECLVLGGKVNDYKIDAWLFGFFIAEIYISSNSHMWSKFLNSAKPEWRFHLCDACHPGSQDEALAKLLKSLLRQDPSSRPLVREVIRYSYFEDVNWRLLESESPPDSLHSGATLGVGVPLWQLGRHSDSRGTTLAVGAPLYKSERHCGSRGTTLAVGAPLYKSERHCGSRGTTLAVGAPLYKSERHCGSRGTTLAVGEPLWQSGSHSGSRGATVAIGASLWQSGRHCCSRGVTVAVGAPLWQSGRYSGSRGAALGVGALLWESGRYSCSQSTTLAARELLLQSGRYFGSRGATGSRGAIVSASNQSLLSL</sequence>
<protein>
    <recommendedName>
        <fullName evidence="2">Serine/threonine-protein kinase greatwall</fullName>
        <ecNumber evidence="1">2.7.11.1</ecNumber>
    </recommendedName>
    <alternativeName>
        <fullName evidence="8">Microtubule-associated serine/threonine-protein kinase-like</fullName>
    </alternativeName>
</protein>
<evidence type="ECO:0000256" key="5">
    <source>
        <dbReference type="ARBA" id="ARBA00022741"/>
    </source>
</evidence>
<keyword evidence="4" id="KW-0808">Transferase</keyword>
<evidence type="ECO:0000256" key="11">
    <source>
        <dbReference type="SAM" id="MobiDB-lite"/>
    </source>
</evidence>
<dbReference type="Gene3D" id="3.30.200.20">
    <property type="entry name" value="Phosphorylase Kinase, domain 1"/>
    <property type="match status" value="1"/>
</dbReference>
<dbReference type="InterPro" id="IPR011009">
    <property type="entry name" value="Kinase-like_dom_sf"/>
</dbReference>
<evidence type="ECO:0000313" key="13">
    <source>
        <dbReference type="Proteomes" id="UP000095280"/>
    </source>
</evidence>
<comment type="catalytic activity">
    <reaction evidence="10">
        <text>L-seryl-[protein] + ATP = O-phospho-L-seryl-[protein] + ADP + H(+)</text>
        <dbReference type="Rhea" id="RHEA:17989"/>
        <dbReference type="Rhea" id="RHEA-COMP:9863"/>
        <dbReference type="Rhea" id="RHEA-COMP:11604"/>
        <dbReference type="ChEBI" id="CHEBI:15378"/>
        <dbReference type="ChEBI" id="CHEBI:29999"/>
        <dbReference type="ChEBI" id="CHEBI:30616"/>
        <dbReference type="ChEBI" id="CHEBI:83421"/>
        <dbReference type="ChEBI" id="CHEBI:456216"/>
        <dbReference type="EC" id="2.7.11.1"/>
    </reaction>
</comment>
<dbReference type="InterPro" id="IPR008271">
    <property type="entry name" value="Ser/Thr_kinase_AS"/>
</dbReference>
<evidence type="ECO:0000256" key="8">
    <source>
        <dbReference type="ARBA" id="ARBA00033099"/>
    </source>
</evidence>
<dbReference type="AlphaFoldDB" id="A0A1I8HYJ8"/>
<dbReference type="CDD" id="cd00180">
    <property type="entry name" value="PKc"/>
    <property type="match status" value="1"/>
</dbReference>
<dbReference type="SUPFAM" id="SSF56112">
    <property type="entry name" value="Protein kinase-like (PK-like)"/>
    <property type="match status" value="1"/>
</dbReference>
<dbReference type="Gene3D" id="1.10.510.10">
    <property type="entry name" value="Transferase(Phosphotransferase) domain 1"/>
    <property type="match status" value="1"/>
</dbReference>
<evidence type="ECO:0000313" key="14">
    <source>
        <dbReference type="WBParaSite" id="maker-uti_cns_0008698-snap-gene-0.5-mRNA-1"/>
    </source>
</evidence>
<dbReference type="EC" id="2.7.11.1" evidence="1"/>
<dbReference type="PROSITE" id="PS00108">
    <property type="entry name" value="PROTEIN_KINASE_ST"/>
    <property type="match status" value="1"/>
</dbReference>
<evidence type="ECO:0000256" key="7">
    <source>
        <dbReference type="ARBA" id="ARBA00022840"/>
    </source>
</evidence>
<dbReference type="InterPro" id="IPR050236">
    <property type="entry name" value="Ser_Thr_kinase_AGC"/>
</dbReference>
<accession>A0A1I8HYJ8</accession>
<comment type="catalytic activity">
    <reaction evidence="9">
        <text>L-threonyl-[protein] + ATP = O-phospho-L-threonyl-[protein] + ADP + H(+)</text>
        <dbReference type="Rhea" id="RHEA:46608"/>
        <dbReference type="Rhea" id="RHEA-COMP:11060"/>
        <dbReference type="Rhea" id="RHEA-COMP:11605"/>
        <dbReference type="ChEBI" id="CHEBI:15378"/>
        <dbReference type="ChEBI" id="CHEBI:30013"/>
        <dbReference type="ChEBI" id="CHEBI:30616"/>
        <dbReference type="ChEBI" id="CHEBI:61977"/>
        <dbReference type="ChEBI" id="CHEBI:456216"/>
        <dbReference type="EC" id="2.7.11.1"/>
    </reaction>
</comment>
<evidence type="ECO:0000256" key="6">
    <source>
        <dbReference type="ARBA" id="ARBA00022777"/>
    </source>
</evidence>
<dbReference type="InterPro" id="IPR000719">
    <property type="entry name" value="Prot_kinase_dom"/>
</dbReference>
<evidence type="ECO:0000256" key="3">
    <source>
        <dbReference type="ARBA" id="ARBA00022527"/>
    </source>
</evidence>
<dbReference type="WBParaSite" id="maker-uti_cns_0008698-snap-gene-0.5-mRNA-1">
    <property type="protein sequence ID" value="maker-uti_cns_0008698-snap-gene-0.5-mRNA-1"/>
    <property type="gene ID" value="maker-uti_cns_0008698-snap-gene-0.5"/>
</dbReference>
<evidence type="ECO:0000256" key="1">
    <source>
        <dbReference type="ARBA" id="ARBA00012513"/>
    </source>
</evidence>
<reference evidence="14" key="1">
    <citation type="submission" date="2016-11" db="UniProtKB">
        <authorList>
            <consortium name="WormBaseParasite"/>
        </authorList>
    </citation>
    <scope>IDENTIFICATION</scope>
</reference>
<evidence type="ECO:0000256" key="10">
    <source>
        <dbReference type="ARBA" id="ARBA00048679"/>
    </source>
</evidence>
<keyword evidence="6" id="KW-0418">Kinase</keyword>
<dbReference type="PROSITE" id="PS50011">
    <property type="entry name" value="PROTEIN_KINASE_DOM"/>
    <property type="match status" value="1"/>
</dbReference>
<name>A0A1I8HYJ8_9PLAT</name>
<dbReference type="Proteomes" id="UP000095280">
    <property type="component" value="Unplaced"/>
</dbReference>
<keyword evidence="3" id="KW-0723">Serine/threonine-protein kinase</keyword>
<dbReference type="GO" id="GO:0005524">
    <property type="term" value="F:ATP binding"/>
    <property type="evidence" value="ECO:0007669"/>
    <property type="project" value="UniProtKB-KW"/>
</dbReference>
<keyword evidence="7" id="KW-0067">ATP-binding</keyword>
<dbReference type="PANTHER" id="PTHR24356">
    <property type="entry name" value="SERINE/THREONINE-PROTEIN KINASE"/>
    <property type="match status" value="1"/>
</dbReference>